<evidence type="ECO:0000313" key="1">
    <source>
        <dbReference type="Proteomes" id="UP000887576"/>
    </source>
</evidence>
<sequence>MNPILSIFNFLFVLALVALPMAFCAPILGDAENELATFNFQNQPQFFTAPHKKWSRLEPSIRFFKRSGNVAPVVPVSPFEAGSEWVLLGTA</sequence>
<name>A0AC34R6T7_9BILA</name>
<evidence type="ECO:0000313" key="2">
    <source>
        <dbReference type="WBParaSite" id="JU765_v2.g4040.t1"/>
    </source>
</evidence>
<dbReference type="WBParaSite" id="JU765_v2.g4040.t1">
    <property type="protein sequence ID" value="JU765_v2.g4040.t1"/>
    <property type="gene ID" value="JU765_v2.g4040"/>
</dbReference>
<accession>A0AC34R6T7</accession>
<protein>
    <submittedName>
        <fullName evidence="2">Uncharacterized protein</fullName>
    </submittedName>
</protein>
<dbReference type="Proteomes" id="UP000887576">
    <property type="component" value="Unplaced"/>
</dbReference>
<proteinExistence type="predicted"/>
<reference evidence="2" key="1">
    <citation type="submission" date="2022-11" db="UniProtKB">
        <authorList>
            <consortium name="WormBaseParasite"/>
        </authorList>
    </citation>
    <scope>IDENTIFICATION</scope>
</reference>
<organism evidence="1 2">
    <name type="scientific">Panagrolaimus sp. JU765</name>
    <dbReference type="NCBI Taxonomy" id="591449"/>
    <lineage>
        <taxon>Eukaryota</taxon>
        <taxon>Metazoa</taxon>
        <taxon>Ecdysozoa</taxon>
        <taxon>Nematoda</taxon>
        <taxon>Chromadorea</taxon>
        <taxon>Rhabditida</taxon>
        <taxon>Tylenchina</taxon>
        <taxon>Panagrolaimomorpha</taxon>
        <taxon>Panagrolaimoidea</taxon>
        <taxon>Panagrolaimidae</taxon>
        <taxon>Panagrolaimus</taxon>
    </lineage>
</organism>